<protein>
    <submittedName>
        <fullName evidence="1">Uncharacterized protein</fullName>
    </submittedName>
</protein>
<accession>A0A815EUK5</accession>
<dbReference type="Proteomes" id="UP000663855">
    <property type="component" value="Unassembled WGS sequence"/>
</dbReference>
<evidence type="ECO:0000313" key="1">
    <source>
        <dbReference type="EMBL" id="CAF1317006.1"/>
    </source>
</evidence>
<feature type="non-terminal residue" evidence="1">
    <location>
        <position position="41"/>
    </location>
</feature>
<sequence>MDRILTKITIKVQSSVATCSANHHYGRSLPIQLKVLHTPDV</sequence>
<dbReference type="EMBL" id="CAJNOV010008277">
    <property type="protein sequence ID" value="CAF1317006.1"/>
    <property type="molecule type" value="Genomic_DNA"/>
</dbReference>
<comment type="caution">
    <text evidence="1">The sequence shown here is derived from an EMBL/GenBank/DDBJ whole genome shotgun (WGS) entry which is preliminary data.</text>
</comment>
<gene>
    <name evidence="1" type="ORF">CJN711_LOCUS17732</name>
</gene>
<dbReference type="AlphaFoldDB" id="A0A815EUK5"/>
<name>A0A815EUK5_9BILA</name>
<organism evidence="1 2">
    <name type="scientific">Rotaria magnacalcarata</name>
    <dbReference type="NCBI Taxonomy" id="392030"/>
    <lineage>
        <taxon>Eukaryota</taxon>
        <taxon>Metazoa</taxon>
        <taxon>Spiralia</taxon>
        <taxon>Gnathifera</taxon>
        <taxon>Rotifera</taxon>
        <taxon>Eurotatoria</taxon>
        <taxon>Bdelloidea</taxon>
        <taxon>Philodinida</taxon>
        <taxon>Philodinidae</taxon>
        <taxon>Rotaria</taxon>
    </lineage>
</organism>
<reference evidence="1" key="1">
    <citation type="submission" date="2021-02" db="EMBL/GenBank/DDBJ databases">
        <authorList>
            <person name="Nowell W R."/>
        </authorList>
    </citation>
    <scope>NUCLEOTIDE SEQUENCE</scope>
</reference>
<proteinExistence type="predicted"/>
<evidence type="ECO:0000313" key="2">
    <source>
        <dbReference type="Proteomes" id="UP000663855"/>
    </source>
</evidence>